<evidence type="ECO:0000256" key="1">
    <source>
        <dbReference type="SAM" id="Phobius"/>
    </source>
</evidence>
<dbReference type="EMBL" id="BOQP01000041">
    <property type="protein sequence ID" value="GIM80017.1"/>
    <property type="molecule type" value="Genomic_DNA"/>
</dbReference>
<gene>
    <name evidence="2" type="ORF">Aco04nite_68460</name>
</gene>
<proteinExistence type="predicted"/>
<reference evidence="2" key="1">
    <citation type="submission" date="2021-03" db="EMBL/GenBank/DDBJ databases">
        <title>Whole genome shotgun sequence of Actinoplanes consettensis NBRC 14913.</title>
        <authorList>
            <person name="Komaki H."/>
            <person name="Tamura T."/>
        </authorList>
    </citation>
    <scope>NUCLEOTIDE SEQUENCE</scope>
    <source>
        <strain evidence="2">NBRC 14913</strain>
    </source>
</reference>
<organism evidence="2 3">
    <name type="scientific">Winogradskya consettensis</name>
    <dbReference type="NCBI Taxonomy" id="113560"/>
    <lineage>
        <taxon>Bacteria</taxon>
        <taxon>Bacillati</taxon>
        <taxon>Actinomycetota</taxon>
        <taxon>Actinomycetes</taxon>
        <taxon>Micromonosporales</taxon>
        <taxon>Micromonosporaceae</taxon>
        <taxon>Winogradskya</taxon>
    </lineage>
</organism>
<feature type="transmembrane region" description="Helical" evidence="1">
    <location>
        <begin position="34"/>
        <end position="55"/>
    </location>
</feature>
<comment type="caution">
    <text evidence="2">The sequence shown here is derived from an EMBL/GenBank/DDBJ whole genome shotgun (WGS) entry which is preliminary data.</text>
</comment>
<name>A0A919SWY6_9ACTN</name>
<keyword evidence="1" id="KW-0812">Transmembrane</keyword>
<dbReference type="AlphaFoldDB" id="A0A919SWY6"/>
<evidence type="ECO:0000313" key="2">
    <source>
        <dbReference type="EMBL" id="GIM80017.1"/>
    </source>
</evidence>
<keyword evidence="3" id="KW-1185">Reference proteome</keyword>
<protein>
    <submittedName>
        <fullName evidence="2">Uncharacterized protein</fullName>
    </submittedName>
</protein>
<sequence>MAARGRPGLVAVGAVGVVVAAGVGLAGFGVRWQVLVVLAAGCGAGVAGAGVSGAVRAVRGRDHGGAVERS</sequence>
<dbReference type="Proteomes" id="UP000680865">
    <property type="component" value="Unassembled WGS sequence"/>
</dbReference>
<keyword evidence="1" id="KW-1133">Transmembrane helix</keyword>
<keyword evidence="1" id="KW-0472">Membrane</keyword>
<feature type="transmembrane region" description="Helical" evidence="1">
    <location>
        <begin position="7"/>
        <end position="28"/>
    </location>
</feature>
<accession>A0A919SWY6</accession>
<evidence type="ECO:0000313" key="3">
    <source>
        <dbReference type="Proteomes" id="UP000680865"/>
    </source>
</evidence>